<dbReference type="PANTHER" id="PTHR46825:SF9">
    <property type="entry name" value="BETA-LACTAMASE-RELATED DOMAIN-CONTAINING PROTEIN"/>
    <property type="match status" value="1"/>
</dbReference>
<dbReference type="SUPFAM" id="SSF56601">
    <property type="entry name" value="beta-lactamase/transpeptidase-like"/>
    <property type="match status" value="1"/>
</dbReference>
<dbReference type="InterPro" id="IPR001466">
    <property type="entry name" value="Beta-lactam-related"/>
</dbReference>
<reference evidence="2 3" key="1">
    <citation type="journal article" date="2019" name="Int. J. Syst. Evol. Microbiol.">
        <title>Rufibacter sediminis sp. nov., isolated from freshwater lake sediment.</title>
        <authorList>
            <person name="Qu J.H."/>
            <person name="Zhang L.J."/>
            <person name="Fu Y.H."/>
            <person name="Li H.F."/>
        </authorList>
    </citation>
    <scope>NUCLEOTIDE SEQUENCE [LARGE SCALE GENOMIC DNA]</scope>
    <source>
        <strain evidence="2 3">H-1</strain>
    </source>
</reference>
<protein>
    <submittedName>
        <fullName evidence="2">Beta-lactamase family protein</fullName>
    </submittedName>
</protein>
<dbReference type="EMBL" id="JACOAF010000031">
    <property type="protein sequence ID" value="MBC3540770.1"/>
    <property type="molecule type" value="Genomic_DNA"/>
</dbReference>
<evidence type="ECO:0000259" key="1">
    <source>
        <dbReference type="Pfam" id="PF00144"/>
    </source>
</evidence>
<keyword evidence="3" id="KW-1185">Reference proteome</keyword>
<dbReference type="Proteomes" id="UP000659698">
    <property type="component" value="Unassembled WGS sequence"/>
</dbReference>
<dbReference type="PANTHER" id="PTHR46825">
    <property type="entry name" value="D-ALANYL-D-ALANINE-CARBOXYPEPTIDASE/ENDOPEPTIDASE AMPH"/>
    <property type="match status" value="1"/>
</dbReference>
<evidence type="ECO:0000313" key="3">
    <source>
        <dbReference type="Proteomes" id="UP000659698"/>
    </source>
</evidence>
<dbReference type="Gene3D" id="3.40.710.10">
    <property type="entry name" value="DD-peptidase/beta-lactamase superfamily"/>
    <property type="match status" value="1"/>
</dbReference>
<evidence type="ECO:0000313" key="2">
    <source>
        <dbReference type="EMBL" id="MBC3540770.1"/>
    </source>
</evidence>
<comment type="caution">
    <text evidence="2">The sequence shown here is derived from an EMBL/GenBank/DDBJ whole genome shotgun (WGS) entry which is preliminary data.</text>
</comment>
<name>A0ABR6VU97_9BACT</name>
<dbReference type="InterPro" id="IPR012338">
    <property type="entry name" value="Beta-lactam/transpept-like"/>
</dbReference>
<feature type="domain" description="Beta-lactamase-related" evidence="1">
    <location>
        <begin position="64"/>
        <end position="377"/>
    </location>
</feature>
<dbReference type="InterPro" id="IPR050491">
    <property type="entry name" value="AmpC-like"/>
</dbReference>
<gene>
    <name evidence="2" type="ORF">H7U12_13840</name>
</gene>
<accession>A0ABR6VU97</accession>
<sequence>MAFLKINFSLFRCLVASVFCVFLLGCEKSGKKNKLWGADDETKEEIAIPASFTADSVKKLTHQLDSVFRHFHKKRGFNGTVLVTKYDQVIYKNAFGLADFYKKDSLTVETAFQLASVSKQFTAMAIMMLKEDEKLSYDDSVQQYIPEFPYHGITIRQLLTHQSGLSNYTYFSDKLWPNRNQNLTNEDVIKLMVAHRPQPYYPPNTHFDYSNTGYSLLASIVEKVSETPFATFLRERIFEPLEMKHTFTYSPDVATLTGKIATGHTRYRQKRTTDYLDTVLGDKGIYSTVEDLYKWDQALYTQKLVSKETLHEAFTGAILKKKKNQEEDYGFGWRIRPLDNGDTAVYHGGLWHGFSTYLLRNPKEHSALIILSNLPNGSFSYLQELRKFLYPAHPDSTAKSQGPKMATRSRR</sequence>
<proteinExistence type="predicted"/>
<dbReference type="PROSITE" id="PS51257">
    <property type="entry name" value="PROKAR_LIPOPROTEIN"/>
    <property type="match status" value="1"/>
</dbReference>
<dbReference type="RefSeq" id="WP_186638935.1">
    <property type="nucleotide sequence ID" value="NZ_JACOAF010000031.1"/>
</dbReference>
<dbReference type="Pfam" id="PF00144">
    <property type="entry name" value="Beta-lactamase"/>
    <property type="match status" value="1"/>
</dbReference>
<organism evidence="2 3">
    <name type="scientific">Rufibacter sediminis</name>
    <dbReference type="NCBI Taxonomy" id="2762756"/>
    <lineage>
        <taxon>Bacteria</taxon>
        <taxon>Pseudomonadati</taxon>
        <taxon>Bacteroidota</taxon>
        <taxon>Cytophagia</taxon>
        <taxon>Cytophagales</taxon>
        <taxon>Hymenobacteraceae</taxon>
        <taxon>Rufibacter</taxon>
    </lineage>
</organism>